<dbReference type="PANTHER" id="PTHR43391:SF14">
    <property type="entry name" value="DEHYDROGENASE_REDUCTASE SDR FAMILY PROTEIN 7-LIKE"/>
    <property type="match status" value="1"/>
</dbReference>
<dbReference type="SUPFAM" id="SSF51735">
    <property type="entry name" value="NAD(P)-binding Rossmann-fold domains"/>
    <property type="match status" value="1"/>
</dbReference>
<evidence type="ECO:0000313" key="6">
    <source>
        <dbReference type="Proteomes" id="UP001203297"/>
    </source>
</evidence>
<evidence type="ECO:0000313" key="5">
    <source>
        <dbReference type="EMBL" id="KAI0301213.1"/>
    </source>
</evidence>
<protein>
    <recommendedName>
        <fullName evidence="7">NAD(P)-binding protein</fullName>
    </recommendedName>
</protein>
<sequence>MPTKEASKNRTRRSPKPSPLRIYRPRVHYDAPTYAGKVVLINGASRGIGLETALNFVRAGASLAIIAHKQEVLHSTRDEILRERPSAQIHIFPADVRDVEKAEESVAATTAHFGHLDIQAGFGVAQLSQVSTKPIFEVKRTYNFIHFAVPELLKTNGRIVVVNSSASRIRVPFSSDYCTSKHASLCGVCLHRIHPGTIATDLTVAFEGYTSRDEDTPALPAATILYATSGKADYLSGRYIGATWNLGEVERDSSAVAME</sequence>
<dbReference type="Pfam" id="PF00106">
    <property type="entry name" value="adh_short"/>
    <property type="match status" value="1"/>
</dbReference>
<keyword evidence="6" id="KW-1185">Reference proteome</keyword>
<evidence type="ECO:0000256" key="3">
    <source>
        <dbReference type="ARBA" id="ARBA00023002"/>
    </source>
</evidence>
<dbReference type="Proteomes" id="UP001203297">
    <property type="component" value="Unassembled WGS sequence"/>
</dbReference>
<evidence type="ECO:0008006" key="7">
    <source>
        <dbReference type="Google" id="ProtNLM"/>
    </source>
</evidence>
<proteinExistence type="inferred from homology"/>
<organism evidence="5 6">
    <name type="scientific">Multifurca ochricompacta</name>
    <dbReference type="NCBI Taxonomy" id="376703"/>
    <lineage>
        <taxon>Eukaryota</taxon>
        <taxon>Fungi</taxon>
        <taxon>Dikarya</taxon>
        <taxon>Basidiomycota</taxon>
        <taxon>Agaricomycotina</taxon>
        <taxon>Agaricomycetes</taxon>
        <taxon>Russulales</taxon>
        <taxon>Russulaceae</taxon>
        <taxon>Multifurca</taxon>
    </lineage>
</organism>
<dbReference type="AlphaFoldDB" id="A0AAD4M6D6"/>
<accession>A0AAD4M6D6</accession>
<evidence type="ECO:0000256" key="2">
    <source>
        <dbReference type="ARBA" id="ARBA00022857"/>
    </source>
</evidence>
<name>A0AAD4M6D6_9AGAM</name>
<dbReference type="GO" id="GO:0016491">
    <property type="term" value="F:oxidoreductase activity"/>
    <property type="evidence" value="ECO:0007669"/>
    <property type="project" value="UniProtKB-KW"/>
</dbReference>
<reference evidence="5" key="1">
    <citation type="journal article" date="2022" name="New Phytol.">
        <title>Evolutionary transition to the ectomycorrhizal habit in the genomes of a hyperdiverse lineage of mushroom-forming fungi.</title>
        <authorList>
            <person name="Looney B."/>
            <person name="Miyauchi S."/>
            <person name="Morin E."/>
            <person name="Drula E."/>
            <person name="Courty P.E."/>
            <person name="Kohler A."/>
            <person name="Kuo A."/>
            <person name="LaButti K."/>
            <person name="Pangilinan J."/>
            <person name="Lipzen A."/>
            <person name="Riley R."/>
            <person name="Andreopoulos W."/>
            <person name="He G."/>
            <person name="Johnson J."/>
            <person name="Nolan M."/>
            <person name="Tritt A."/>
            <person name="Barry K.W."/>
            <person name="Grigoriev I.V."/>
            <person name="Nagy L.G."/>
            <person name="Hibbett D."/>
            <person name="Henrissat B."/>
            <person name="Matheny P.B."/>
            <person name="Labbe J."/>
            <person name="Martin F.M."/>
        </authorList>
    </citation>
    <scope>NUCLEOTIDE SEQUENCE</scope>
    <source>
        <strain evidence="5">BPL690</strain>
    </source>
</reference>
<keyword evidence="2" id="KW-0521">NADP</keyword>
<comment type="caution">
    <text evidence="5">The sequence shown here is derived from an EMBL/GenBank/DDBJ whole genome shotgun (WGS) entry which is preliminary data.</text>
</comment>
<feature type="region of interest" description="Disordered" evidence="4">
    <location>
        <begin position="1"/>
        <end position="21"/>
    </location>
</feature>
<dbReference type="GO" id="GO:0005829">
    <property type="term" value="C:cytosol"/>
    <property type="evidence" value="ECO:0007669"/>
    <property type="project" value="TreeGrafter"/>
</dbReference>
<gene>
    <name evidence="5" type="ORF">B0F90DRAFT_1925606</name>
</gene>
<dbReference type="PANTHER" id="PTHR43391">
    <property type="entry name" value="RETINOL DEHYDROGENASE-RELATED"/>
    <property type="match status" value="1"/>
</dbReference>
<dbReference type="EMBL" id="WTXG01000015">
    <property type="protein sequence ID" value="KAI0301213.1"/>
    <property type="molecule type" value="Genomic_DNA"/>
</dbReference>
<dbReference type="InterPro" id="IPR002347">
    <property type="entry name" value="SDR_fam"/>
</dbReference>
<dbReference type="InterPro" id="IPR036291">
    <property type="entry name" value="NAD(P)-bd_dom_sf"/>
</dbReference>
<keyword evidence="3" id="KW-0560">Oxidoreductase</keyword>
<comment type="similarity">
    <text evidence="1">Belongs to the short-chain dehydrogenases/reductases (SDR) family.</text>
</comment>
<dbReference type="Gene3D" id="3.40.50.720">
    <property type="entry name" value="NAD(P)-binding Rossmann-like Domain"/>
    <property type="match status" value="1"/>
</dbReference>
<evidence type="ECO:0000256" key="4">
    <source>
        <dbReference type="SAM" id="MobiDB-lite"/>
    </source>
</evidence>
<dbReference type="PRINTS" id="PR00081">
    <property type="entry name" value="GDHRDH"/>
</dbReference>
<evidence type="ECO:0000256" key="1">
    <source>
        <dbReference type="ARBA" id="ARBA00006484"/>
    </source>
</evidence>